<evidence type="ECO:0000256" key="2">
    <source>
        <dbReference type="ARBA" id="ARBA00022670"/>
    </source>
</evidence>
<dbReference type="Proteomes" id="UP000605992">
    <property type="component" value="Unassembled WGS sequence"/>
</dbReference>
<keyword evidence="6" id="KW-0732">Signal</keyword>
<dbReference type="EMBL" id="BOOR01000055">
    <property type="protein sequence ID" value="GII57742.1"/>
    <property type="molecule type" value="Genomic_DNA"/>
</dbReference>
<keyword evidence="2" id="KW-0645">Protease</keyword>
<comment type="caution">
    <text evidence="8">The sequence shown here is derived from an EMBL/GenBank/DDBJ whole genome shotgun (WGS) entry which is preliminary data.</text>
</comment>
<evidence type="ECO:0000259" key="7">
    <source>
        <dbReference type="Pfam" id="PF00082"/>
    </source>
</evidence>
<feature type="signal peptide" evidence="6">
    <location>
        <begin position="1"/>
        <end position="28"/>
    </location>
</feature>
<protein>
    <recommendedName>
        <fullName evidence="7">Peptidase S8/S53 domain-containing protein</fullName>
    </recommendedName>
</protein>
<dbReference type="InterPro" id="IPR000209">
    <property type="entry name" value="Peptidase_S8/S53_dom"/>
</dbReference>
<organism evidence="8 9">
    <name type="scientific">Planotetraspora thailandica</name>
    <dbReference type="NCBI Taxonomy" id="487172"/>
    <lineage>
        <taxon>Bacteria</taxon>
        <taxon>Bacillati</taxon>
        <taxon>Actinomycetota</taxon>
        <taxon>Actinomycetes</taxon>
        <taxon>Streptosporangiales</taxon>
        <taxon>Streptosporangiaceae</taxon>
        <taxon>Planotetraspora</taxon>
    </lineage>
</organism>
<dbReference type="GO" id="GO:0006508">
    <property type="term" value="P:proteolysis"/>
    <property type="evidence" value="ECO:0007669"/>
    <property type="project" value="UniProtKB-KW"/>
</dbReference>
<evidence type="ECO:0000313" key="8">
    <source>
        <dbReference type="EMBL" id="GII57742.1"/>
    </source>
</evidence>
<keyword evidence="4" id="KW-0720">Serine protease</keyword>
<evidence type="ECO:0000313" key="9">
    <source>
        <dbReference type="Proteomes" id="UP000605992"/>
    </source>
</evidence>
<evidence type="ECO:0000256" key="4">
    <source>
        <dbReference type="ARBA" id="ARBA00022825"/>
    </source>
</evidence>
<dbReference type="InterPro" id="IPR015500">
    <property type="entry name" value="Peptidase_S8_subtilisin-rel"/>
</dbReference>
<comment type="caution">
    <text evidence="5">Lacks conserved residue(s) required for the propagation of feature annotation.</text>
</comment>
<name>A0A8J3XWL0_9ACTN</name>
<dbReference type="PRINTS" id="PR00723">
    <property type="entry name" value="SUBTILISIN"/>
</dbReference>
<evidence type="ECO:0000256" key="6">
    <source>
        <dbReference type="SAM" id="SignalP"/>
    </source>
</evidence>
<proteinExistence type="inferred from homology"/>
<dbReference type="PANTHER" id="PTHR43806:SF11">
    <property type="entry name" value="CEREVISIN-RELATED"/>
    <property type="match status" value="1"/>
</dbReference>
<sequence>MSSTSHHWRTALTGTVAALALLLPQAAAYGAAQPSPEPSKIDKVIQAELAKDDKATFWVRLKDAADLTAARTAKTKTEKAEQVYQAKTEKATSSQANLRKLLTAQHADFSSFWIVNAVKVTGDAKLAAEIAKLPEVKQIEADQVVKLPDPLPGKAVQKVDAVEWNIDRINAPRVWDELGDRGEGIVVANVDTGVQFDHPALAAQYRGKNADGTVDHNYNWFDPAGVCPSDAPCDNYGHGTHTMGTMVGADGIGVAPGARWIAAKGCESNSCSDASLLAAGQ</sequence>
<dbReference type="PROSITE" id="PS51892">
    <property type="entry name" value="SUBTILASE"/>
    <property type="match status" value="1"/>
</dbReference>
<dbReference type="Gene3D" id="3.40.50.200">
    <property type="entry name" value="Peptidase S8/S53 domain"/>
    <property type="match status" value="1"/>
</dbReference>
<gene>
    <name evidence="8" type="ORF">Pth03_61310</name>
</gene>
<dbReference type="InterPro" id="IPR050131">
    <property type="entry name" value="Peptidase_S8_subtilisin-like"/>
</dbReference>
<reference evidence="8" key="1">
    <citation type="submission" date="2021-01" db="EMBL/GenBank/DDBJ databases">
        <title>Whole genome shotgun sequence of Planotetraspora thailandica NBRC 104271.</title>
        <authorList>
            <person name="Komaki H."/>
            <person name="Tamura T."/>
        </authorList>
    </citation>
    <scope>NUCLEOTIDE SEQUENCE</scope>
    <source>
        <strain evidence="8">NBRC 104271</strain>
    </source>
</reference>
<dbReference type="SUPFAM" id="SSF52743">
    <property type="entry name" value="Subtilisin-like"/>
    <property type="match status" value="1"/>
</dbReference>
<evidence type="ECO:0000256" key="3">
    <source>
        <dbReference type="ARBA" id="ARBA00022801"/>
    </source>
</evidence>
<feature type="chain" id="PRO_5035216143" description="Peptidase S8/S53 domain-containing protein" evidence="6">
    <location>
        <begin position="29"/>
        <end position="281"/>
    </location>
</feature>
<evidence type="ECO:0000256" key="1">
    <source>
        <dbReference type="ARBA" id="ARBA00011073"/>
    </source>
</evidence>
<keyword evidence="9" id="KW-1185">Reference proteome</keyword>
<dbReference type="PANTHER" id="PTHR43806">
    <property type="entry name" value="PEPTIDASE S8"/>
    <property type="match status" value="1"/>
</dbReference>
<feature type="domain" description="Peptidase S8/S53" evidence="7">
    <location>
        <begin position="182"/>
        <end position="278"/>
    </location>
</feature>
<dbReference type="AlphaFoldDB" id="A0A8J3XWL0"/>
<evidence type="ECO:0000256" key="5">
    <source>
        <dbReference type="PROSITE-ProRule" id="PRU01240"/>
    </source>
</evidence>
<dbReference type="RefSeq" id="WP_239119479.1">
    <property type="nucleotide sequence ID" value="NZ_BOOR01000055.1"/>
</dbReference>
<dbReference type="Pfam" id="PF00082">
    <property type="entry name" value="Peptidase_S8"/>
    <property type="match status" value="1"/>
</dbReference>
<comment type="similarity">
    <text evidence="1 5">Belongs to the peptidase S8 family.</text>
</comment>
<dbReference type="InterPro" id="IPR036852">
    <property type="entry name" value="Peptidase_S8/S53_dom_sf"/>
</dbReference>
<dbReference type="GO" id="GO:0004252">
    <property type="term" value="F:serine-type endopeptidase activity"/>
    <property type="evidence" value="ECO:0007669"/>
    <property type="project" value="InterPro"/>
</dbReference>
<keyword evidence="3" id="KW-0378">Hydrolase</keyword>
<accession>A0A8J3XWL0</accession>